<evidence type="ECO:0000256" key="1">
    <source>
        <dbReference type="ARBA" id="ARBA00022737"/>
    </source>
</evidence>
<dbReference type="InterPro" id="IPR036388">
    <property type="entry name" value="WH-like_DNA-bd_sf"/>
</dbReference>
<dbReference type="Pfam" id="PF23559">
    <property type="entry name" value="WHD_DRP"/>
    <property type="match status" value="1"/>
</dbReference>
<feature type="domain" description="NB-ARC" evidence="3">
    <location>
        <begin position="137"/>
        <end position="317"/>
    </location>
</feature>
<reference evidence="6" key="1">
    <citation type="submission" date="2015-04" db="UniProtKB">
        <authorList>
            <consortium name="EnsemblPlants"/>
        </authorList>
    </citation>
    <scope>IDENTIFICATION</scope>
</reference>
<dbReference type="Pfam" id="PF23598">
    <property type="entry name" value="LRR_14"/>
    <property type="match status" value="1"/>
</dbReference>
<dbReference type="SUPFAM" id="SSF52058">
    <property type="entry name" value="L domain-like"/>
    <property type="match status" value="1"/>
</dbReference>
<dbReference type="InterPro" id="IPR032675">
    <property type="entry name" value="LRR_dom_sf"/>
</dbReference>
<keyword evidence="1" id="KW-0677">Repeat</keyword>
<protein>
    <submittedName>
        <fullName evidence="6">Uncharacterized protein</fullName>
    </submittedName>
</protein>
<dbReference type="GO" id="GO:0043531">
    <property type="term" value="F:ADP binding"/>
    <property type="evidence" value="ECO:0007669"/>
    <property type="project" value="InterPro"/>
</dbReference>
<dbReference type="Gene3D" id="3.80.10.10">
    <property type="entry name" value="Ribonuclease Inhibitor"/>
    <property type="match status" value="1"/>
</dbReference>
<dbReference type="Gene3D" id="3.40.50.300">
    <property type="entry name" value="P-loop containing nucleotide triphosphate hydrolases"/>
    <property type="match status" value="1"/>
</dbReference>
<sequence length="774" mass="87468">MAMAGKATAVDVIRGLKRRVDCCRHQYAPWLPWKLDEALGVGVNPTLSLLLDMLLLPPPAPVPDDELGAIKAALYELEDLLDDLDEHAGVRRRPGRPTWKRNNDAEFKLHHQHTNPQHEKYKEMVGFDGATTIGRDTEKQDLKDLLSQSNPDDLSILPIVGLPGLGKTSLARLVFEDKEEGWDFDLRIWIHVDDNFDLEKFAMCIISEANKLMKGKFSHILNRSDCPSYLKFKDCIEDILSSSSCLIVLDGLLYANEHWLPDLKYVLGETKHKCTRFIVTTSSEEVAEVMHTVPSYKLGGLSEADCWTLFSEKAFGSRDATIHSWQTKIGKAIVKRCMGMPILAQSLGLMVHNQDMDTWLAAGNDELWELVERHSLATEVFSSFKQIYYNMSLMLKSCFLYLSVFPRGSDIDKDELIRQWIALDLINSNRHGTLPAVLHGEMLIEALVSRSFLQIVNTCLVSEKKCRNPPTILKVHSLIYDFLRYIAADDIFTLDYAKSPNISVRNQPFRYAVLTNYTWQATMHEDLIAKAKAAKAAFFRNCEATMPIADIFPTLRYSRLLDLSGCLFQELPTSIGELKHLRYLNVSCFRITELPNEMCCLRSLEYLDLSKTCIQALPLFVGDFDKLKYFNLHGCGKLKNLPRNIGDLKRLEHLNLSCCPEICELPSSISGLGELKLLNLSSCTKLELLPHQFGNLSRLEILELARCCSLQRLPESFGGLSKLCSLTLANCSSLQRLPDCIGELCSLEYLNISHAHLELPNSLTKLQSLHIVNS</sequence>
<dbReference type="Gene3D" id="1.10.10.10">
    <property type="entry name" value="Winged helix-like DNA-binding domain superfamily/Winged helix DNA-binding domain"/>
    <property type="match status" value="1"/>
</dbReference>
<dbReference type="Pfam" id="PF00931">
    <property type="entry name" value="NB-ARC"/>
    <property type="match status" value="1"/>
</dbReference>
<dbReference type="eggNOG" id="KOG4658">
    <property type="taxonomic scope" value="Eukaryota"/>
</dbReference>
<dbReference type="InterPro" id="IPR058922">
    <property type="entry name" value="WHD_DRP"/>
</dbReference>
<dbReference type="STRING" id="40148.A0A0E0B1I0"/>
<dbReference type="HOGENOM" id="CLU_000837_28_0_1"/>
<dbReference type="InterPro" id="IPR027417">
    <property type="entry name" value="P-loop_NTPase"/>
</dbReference>
<accession>A0A0E0B1I0</accession>
<dbReference type="PANTHER" id="PTHR36766:SF62">
    <property type="entry name" value="AAA+ ATPASE DOMAIN-CONTAINING PROTEIN"/>
    <property type="match status" value="1"/>
</dbReference>
<dbReference type="PANTHER" id="PTHR36766">
    <property type="entry name" value="PLANT BROAD-SPECTRUM MILDEW RESISTANCE PROTEIN RPW8"/>
    <property type="match status" value="1"/>
</dbReference>
<organism evidence="6">
    <name type="scientific">Oryza glumipatula</name>
    <dbReference type="NCBI Taxonomy" id="40148"/>
    <lineage>
        <taxon>Eukaryota</taxon>
        <taxon>Viridiplantae</taxon>
        <taxon>Streptophyta</taxon>
        <taxon>Embryophyta</taxon>
        <taxon>Tracheophyta</taxon>
        <taxon>Spermatophyta</taxon>
        <taxon>Magnoliopsida</taxon>
        <taxon>Liliopsida</taxon>
        <taxon>Poales</taxon>
        <taxon>Poaceae</taxon>
        <taxon>BOP clade</taxon>
        <taxon>Oryzoideae</taxon>
        <taxon>Oryzeae</taxon>
        <taxon>Oryzinae</taxon>
        <taxon>Oryza</taxon>
    </lineage>
</organism>
<dbReference type="GO" id="GO:0006952">
    <property type="term" value="P:defense response"/>
    <property type="evidence" value="ECO:0007669"/>
    <property type="project" value="UniProtKB-KW"/>
</dbReference>
<name>A0A0E0B1I0_9ORYZ</name>
<reference evidence="6" key="2">
    <citation type="submission" date="2018-05" db="EMBL/GenBank/DDBJ databases">
        <title>OgluRS3 (Oryza glumaepatula Reference Sequence Version 3).</title>
        <authorList>
            <person name="Zhang J."/>
            <person name="Kudrna D."/>
            <person name="Lee S."/>
            <person name="Talag J."/>
            <person name="Welchert J."/>
            <person name="Wing R.A."/>
        </authorList>
    </citation>
    <scope>NUCLEOTIDE SEQUENCE [LARGE SCALE GENOMIC DNA]</scope>
</reference>
<dbReference type="InterPro" id="IPR055414">
    <property type="entry name" value="LRR_R13L4/SHOC2-like"/>
</dbReference>
<evidence type="ECO:0000259" key="4">
    <source>
        <dbReference type="Pfam" id="PF23559"/>
    </source>
</evidence>
<dbReference type="SUPFAM" id="SSF52540">
    <property type="entry name" value="P-loop containing nucleoside triphosphate hydrolases"/>
    <property type="match status" value="1"/>
</dbReference>
<evidence type="ECO:0000259" key="5">
    <source>
        <dbReference type="Pfam" id="PF23598"/>
    </source>
</evidence>
<evidence type="ECO:0000259" key="3">
    <source>
        <dbReference type="Pfam" id="PF00931"/>
    </source>
</evidence>
<proteinExistence type="predicted"/>
<evidence type="ECO:0000313" key="6">
    <source>
        <dbReference type="EnsemblPlants" id="OGLUM09G06460.1"/>
    </source>
</evidence>
<dbReference type="Gramene" id="OGLUM09G06460.1">
    <property type="protein sequence ID" value="OGLUM09G06460.1"/>
    <property type="gene ID" value="OGLUM09G06460"/>
</dbReference>
<dbReference type="EnsemblPlants" id="OGLUM09G06460.1">
    <property type="protein sequence ID" value="OGLUM09G06460.1"/>
    <property type="gene ID" value="OGLUM09G06460"/>
</dbReference>
<evidence type="ECO:0000256" key="2">
    <source>
        <dbReference type="ARBA" id="ARBA00022821"/>
    </source>
</evidence>
<keyword evidence="2" id="KW-0611">Plant defense</keyword>
<dbReference type="AlphaFoldDB" id="A0A0E0B1I0"/>
<feature type="domain" description="Disease resistance protein winged helix" evidence="4">
    <location>
        <begin position="404"/>
        <end position="482"/>
    </location>
</feature>
<feature type="domain" description="Disease resistance R13L4/SHOC-2-like LRR" evidence="5">
    <location>
        <begin position="540"/>
        <end position="627"/>
    </location>
</feature>
<keyword evidence="7" id="KW-1185">Reference proteome</keyword>
<dbReference type="PRINTS" id="PR00364">
    <property type="entry name" value="DISEASERSIST"/>
</dbReference>
<dbReference type="Proteomes" id="UP000026961">
    <property type="component" value="Chromosome 9"/>
</dbReference>
<dbReference type="InterPro" id="IPR002182">
    <property type="entry name" value="NB-ARC"/>
</dbReference>
<evidence type="ECO:0000313" key="7">
    <source>
        <dbReference type="Proteomes" id="UP000026961"/>
    </source>
</evidence>